<feature type="transmembrane region" description="Helical" evidence="7">
    <location>
        <begin position="45"/>
        <end position="63"/>
    </location>
</feature>
<evidence type="ECO:0000313" key="10">
    <source>
        <dbReference type="EMBL" id="OIN57317.1"/>
    </source>
</evidence>
<sequence length="337" mass="37777">MSTLQQTKFRWMTVSLALSVTLLLLKMTAWYLTNSAAILTDALESIVNVLASGFALYSIYLAGQPRDFNHPYGHGKVEFLSSGFEGALIVSAGFFTFYTAIMSFFSPHDLKNLDWGLLLVAISTIANAATGWMLIRTGRQTDSMALIADGRHLLTDSLSSVIVLAGIGLVWLTGQAWLDSVLSLVLSIVICFNGYHLVRHATARLLDETDTPTLDRVVTLLRDNRNTTWIDVHNLRVQKYGADLHIDCHLTLPRYWELTGVHQTVNHFENTLKSGFTSEVEIFVHADPCLPDCCHYCRVADCPVRAFPFLHDMIWSADNLPLNQKHFVSLELPHRNQ</sequence>
<evidence type="ECO:0000256" key="1">
    <source>
        <dbReference type="ARBA" id="ARBA00004141"/>
    </source>
</evidence>
<accession>A0A1S2VEY2</accession>
<dbReference type="Gene3D" id="1.20.1510.10">
    <property type="entry name" value="Cation efflux protein transmembrane domain"/>
    <property type="match status" value="1"/>
</dbReference>
<evidence type="ECO:0000256" key="6">
    <source>
        <dbReference type="ARBA" id="ARBA00023136"/>
    </source>
</evidence>
<feature type="transmembrane region" description="Helical" evidence="7">
    <location>
        <begin position="156"/>
        <end position="174"/>
    </location>
</feature>
<dbReference type="Pfam" id="PF01545">
    <property type="entry name" value="Cation_efflux"/>
    <property type="match status" value="1"/>
</dbReference>
<dbReference type="GO" id="GO:0015341">
    <property type="term" value="F:zinc efflux antiporter activity"/>
    <property type="evidence" value="ECO:0007669"/>
    <property type="project" value="TreeGrafter"/>
</dbReference>
<dbReference type="EMBL" id="MORL01000013">
    <property type="protein sequence ID" value="OIN57317.1"/>
    <property type="molecule type" value="Genomic_DNA"/>
</dbReference>
<organism evidence="10 11">
    <name type="scientific">Arsenicibacter rosenii</name>
    <dbReference type="NCBI Taxonomy" id="1750698"/>
    <lineage>
        <taxon>Bacteria</taxon>
        <taxon>Pseudomonadati</taxon>
        <taxon>Bacteroidota</taxon>
        <taxon>Cytophagia</taxon>
        <taxon>Cytophagales</taxon>
        <taxon>Spirosomataceae</taxon>
        <taxon>Arsenicibacter</taxon>
    </lineage>
</organism>
<dbReference type="InterPro" id="IPR027469">
    <property type="entry name" value="Cation_efflux_TMD_sf"/>
</dbReference>
<comment type="similarity">
    <text evidence="2">Belongs to the cation diffusion facilitator (CDF) transporter (TC 2.A.4) family.</text>
</comment>
<evidence type="ECO:0000256" key="3">
    <source>
        <dbReference type="ARBA" id="ARBA00022448"/>
    </source>
</evidence>
<dbReference type="SUPFAM" id="SSF160240">
    <property type="entry name" value="Cation efflux protein cytoplasmic domain-like"/>
    <property type="match status" value="1"/>
</dbReference>
<feature type="transmembrane region" description="Helical" evidence="7">
    <location>
        <begin position="84"/>
        <end position="105"/>
    </location>
</feature>
<feature type="transmembrane region" description="Helical" evidence="7">
    <location>
        <begin position="180"/>
        <end position="198"/>
    </location>
</feature>
<dbReference type="RefSeq" id="WP_071505029.1">
    <property type="nucleotide sequence ID" value="NZ_MORL01000013.1"/>
</dbReference>
<gene>
    <name evidence="10" type="ORF">BLX24_20270</name>
</gene>
<evidence type="ECO:0000313" key="11">
    <source>
        <dbReference type="Proteomes" id="UP000181790"/>
    </source>
</evidence>
<dbReference type="OrthoDB" id="9806522at2"/>
<keyword evidence="3" id="KW-0813">Transport</keyword>
<dbReference type="InterPro" id="IPR050291">
    <property type="entry name" value="CDF_Transporter"/>
</dbReference>
<dbReference type="AlphaFoldDB" id="A0A1S2VEY2"/>
<dbReference type="GO" id="GO:0015093">
    <property type="term" value="F:ferrous iron transmembrane transporter activity"/>
    <property type="evidence" value="ECO:0007669"/>
    <property type="project" value="TreeGrafter"/>
</dbReference>
<keyword evidence="4 7" id="KW-0812">Transmembrane</keyword>
<keyword evidence="11" id="KW-1185">Reference proteome</keyword>
<dbReference type="InterPro" id="IPR027470">
    <property type="entry name" value="Cation_efflux_CTD"/>
</dbReference>
<dbReference type="PANTHER" id="PTHR43840">
    <property type="entry name" value="MITOCHONDRIAL METAL TRANSPORTER 1-RELATED"/>
    <property type="match status" value="1"/>
</dbReference>
<dbReference type="Gene3D" id="3.30.70.1350">
    <property type="entry name" value="Cation efflux protein, cytoplasmic domain"/>
    <property type="match status" value="1"/>
</dbReference>
<dbReference type="Pfam" id="PF16916">
    <property type="entry name" value="ZT_dimer"/>
    <property type="match status" value="1"/>
</dbReference>
<evidence type="ECO:0000256" key="4">
    <source>
        <dbReference type="ARBA" id="ARBA00022692"/>
    </source>
</evidence>
<dbReference type="Proteomes" id="UP000181790">
    <property type="component" value="Unassembled WGS sequence"/>
</dbReference>
<feature type="domain" description="Cation efflux protein cytoplasmic" evidence="9">
    <location>
        <begin position="230"/>
        <end position="289"/>
    </location>
</feature>
<dbReference type="InterPro" id="IPR058533">
    <property type="entry name" value="Cation_efflux_TM"/>
</dbReference>
<dbReference type="GO" id="GO:0005886">
    <property type="term" value="C:plasma membrane"/>
    <property type="evidence" value="ECO:0007669"/>
    <property type="project" value="TreeGrafter"/>
</dbReference>
<dbReference type="InterPro" id="IPR002524">
    <property type="entry name" value="Cation_efflux"/>
</dbReference>
<protein>
    <submittedName>
        <fullName evidence="10">Cation diffusion facilitator family transporter</fullName>
    </submittedName>
</protein>
<evidence type="ECO:0000259" key="9">
    <source>
        <dbReference type="Pfam" id="PF16916"/>
    </source>
</evidence>
<dbReference type="PANTHER" id="PTHR43840:SF15">
    <property type="entry name" value="MITOCHONDRIAL METAL TRANSPORTER 1-RELATED"/>
    <property type="match status" value="1"/>
</dbReference>
<keyword evidence="5 7" id="KW-1133">Transmembrane helix</keyword>
<evidence type="ECO:0000259" key="8">
    <source>
        <dbReference type="Pfam" id="PF01545"/>
    </source>
</evidence>
<dbReference type="InterPro" id="IPR036837">
    <property type="entry name" value="Cation_efflux_CTD_sf"/>
</dbReference>
<comment type="caution">
    <text evidence="10">The sequence shown here is derived from an EMBL/GenBank/DDBJ whole genome shotgun (WGS) entry which is preliminary data.</text>
</comment>
<dbReference type="NCBIfam" id="TIGR01297">
    <property type="entry name" value="CDF"/>
    <property type="match status" value="1"/>
</dbReference>
<feature type="transmembrane region" description="Helical" evidence="7">
    <location>
        <begin position="117"/>
        <end position="135"/>
    </location>
</feature>
<keyword evidence="6 7" id="KW-0472">Membrane</keyword>
<feature type="domain" description="Cation efflux protein transmembrane" evidence="8">
    <location>
        <begin position="13"/>
        <end position="206"/>
    </location>
</feature>
<dbReference type="SUPFAM" id="SSF161111">
    <property type="entry name" value="Cation efflux protein transmembrane domain-like"/>
    <property type="match status" value="1"/>
</dbReference>
<evidence type="ECO:0000256" key="5">
    <source>
        <dbReference type="ARBA" id="ARBA00022989"/>
    </source>
</evidence>
<reference evidence="10 11" key="1">
    <citation type="submission" date="2016-10" db="EMBL/GenBank/DDBJ databases">
        <title>Arsenicibacter rosenii gen. nov., sp. nov., an efficient arsenic-methylating bacterium isolated from an arsenic-contaminated paddy soil.</title>
        <authorList>
            <person name="Huang K."/>
        </authorList>
    </citation>
    <scope>NUCLEOTIDE SEQUENCE [LARGE SCALE GENOMIC DNA]</scope>
    <source>
        <strain evidence="10 11">SM-1</strain>
    </source>
</reference>
<comment type="subcellular location">
    <subcellularLocation>
        <location evidence="1">Membrane</location>
        <topology evidence="1">Multi-pass membrane protein</topology>
    </subcellularLocation>
</comment>
<dbReference type="GO" id="GO:0006882">
    <property type="term" value="P:intracellular zinc ion homeostasis"/>
    <property type="evidence" value="ECO:0007669"/>
    <property type="project" value="TreeGrafter"/>
</dbReference>
<evidence type="ECO:0000256" key="2">
    <source>
        <dbReference type="ARBA" id="ARBA00008114"/>
    </source>
</evidence>
<proteinExistence type="inferred from homology"/>
<dbReference type="GO" id="GO:0015086">
    <property type="term" value="F:cadmium ion transmembrane transporter activity"/>
    <property type="evidence" value="ECO:0007669"/>
    <property type="project" value="TreeGrafter"/>
</dbReference>
<name>A0A1S2VEY2_9BACT</name>
<evidence type="ECO:0000256" key="7">
    <source>
        <dbReference type="SAM" id="Phobius"/>
    </source>
</evidence>